<proteinExistence type="predicted"/>
<sequence>MNQQATTAWKARHTRRDSEWEATDESVAHAYRHPIYSPVTMIAPSMEIDVQPFPL</sequence>
<evidence type="ECO:0000313" key="3">
    <source>
        <dbReference type="Proteomes" id="UP001595839"/>
    </source>
</evidence>
<gene>
    <name evidence="2" type="ORF">ACFPIH_36900</name>
</gene>
<dbReference type="Proteomes" id="UP001595839">
    <property type="component" value="Unassembled WGS sequence"/>
</dbReference>
<comment type="caution">
    <text evidence="2">The sequence shown here is derived from an EMBL/GenBank/DDBJ whole genome shotgun (WGS) entry which is preliminary data.</text>
</comment>
<feature type="region of interest" description="Disordered" evidence="1">
    <location>
        <begin position="1"/>
        <end position="21"/>
    </location>
</feature>
<accession>A0ABV9B053</accession>
<dbReference type="EMBL" id="JBHSFK010000030">
    <property type="protein sequence ID" value="MFC4505014.1"/>
    <property type="molecule type" value="Genomic_DNA"/>
</dbReference>
<dbReference type="RefSeq" id="WP_381182397.1">
    <property type="nucleotide sequence ID" value="NZ_JBHSFK010000030.1"/>
</dbReference>
<organism evidence="2 3">
    <name type="scientific">Streptomyces vulcanius</name>
    <dbReference type="NCBI Taxonomy" id="1441876"/>
    <lineage>
        <taxon>Bacteria</taxon>
        <taxon>Bacillati</taxon>
        <taxon>Actinomycetota</taxon>
        <taxon>Actinomycetes</taxon>
        <taxon>Kitasatosporales</taxon>
        <taxon>Streptomycetaceae</taxon>
        <taxon>Streptomyces</taxon>
    </lineage>
</organism>
<evidence type="ECO:0000313" key="2">
    <source>
        <dbReference type="EMBL" id="MFC4505014.1"/>
    </source>
</evidence>
<name>A0ABV9B053_9ACTN</name>
<keyword evidence="3" id="KW-1185">Reference proteome</keyword>
<evidence type="ECO:0000256" key="1">
    <source>
        <dbReference type="SAM" id="MobiDB-lite"/>
    </source>
</evidence>
<protein>
    <submittedName>
        <fullName evidence="2">Uncharacterized protein</fullName>
    </submittedName>
</protein>
<reference evidence="3" key="1">
    <citation type="journal article" date="2019" name="Int. J. Syst. Evol. Microbiol.">
        <title>The Global Catalogue of Microorganisms (GCM) 10K type strain sequencing project: providing services to taxonomists for standard genome sequencing and annotation.</title>
        <authorList>
            <consortium name="The Broad Institute Genomics Platform"/>
            <consortium name="The Broad Institute Genome Sequencing Center for Infectious Disease"/>
            <person name="Wu L."/>
            <person name="Ma J."/>
        </authorList>
    </citation>
    <scope>NUCLEOTIDE SEQUENCE [LARGE SCALE GENOMIC DNA]</scope>
    <source>
        <strain evidence="3">CGMCC 4.7177</strain>
    </source>
</reference>